<keyword evidence="3" id="KW-1185">Reference proteome</keyword>
<gene>
    <name evidence="2" type="ORF">EDD27_7609</name>
</gene>
<dbReference type="Proteomes" id="UP000284824">
    <property type="component" value="Unassembled WGS sequence"/>
</dbReference>
<dbReference type="EMBL" id="SAUN01000001">
    <property type="protein sequence ID" value="RVX44858.1"/>
    <property type="molecule type" value="Genomic_DNA"/>
</dbReference>
<dbReference type="RefSeq" id="WP_164903959.1">
    <property type="nucleotide sequence ID" value="NZ_SAUN01000001.1"/>
</dbReference>
<keyword evidence="1" id="KW-1133">Transmembrane helix</keyword>
<dbReference type="AlphaFoldDB" id="A0A438MH02"/>
<protein>
    <submittedName>
        <fullName evidence="2">Uncharacterized protein</fullName>
    </submittedName>
</protein>
<organism evidence="2 3">
    <name type="scientific">Nonomuraea polychroma</name>
    <dbReference type="NCBI Taxonomy" id="46176"/>
    <lineage>
        <taxon>Bacteria</taxon>
        <taxon>Bacillati</taxon>
        <taxon>Actinomycetota</taxon>
        <taxon>Actinomycetes</taxon>
        <taxon>Streptosporangiales</taxon>
        <taxon>Streptosporangiaceae</taxon>
        <taxon>Nonomuraea</taxon>
    </lineage>
</organism>
<feature type="transmembrane region" description="Helical" evidence="1">
    <location>
        <begin position="33"/>
        <end position="57"/>
    </location>
</feature>
<name>A0A438MH02_9ACTN</name>
<evidence type="ECO:0000256" key="1">
    <source>
        <dbReference type="SAM" id="Phobius"/>
    </source>
</evidence>
<keyword evidence="1" id="KW-0472">Membrane</keyword>
<accession>A0A438MH02</accession>
<comment type="caution">
    <text evidence="2">The sequence shown here is derived from an EMBL/GenBank/DDBJ whole genome shotgun (WGS) entry which is preliminary data.</text>
</comment>
<sequence length="76" mass="8076">METYPLGKARLDVPAPPRCVICLTMLTPVLDLLLAEVGFGHAAPLFAALTAIGYPIWRRVRPGSGQNPSTSATGRT</sequence>
<proteinExistence type="predicted"/>
<evidence type="ECO:0000313" key="2">
    <source>
        <dbReference type="EMBL" id="RVX44858.1"/>
    </source>
</evidence>
<evidence type="ECO:0000313" key="3">
    <source>
        <dbReference type="Proteomes" id="UP000284824"/>
    </source>
</evidence>
<keyword evidence="1" id="KW-0812">Transmembrane</keyword>
<reference evidence="2 3" key="1">
    <citation type="submission" date="2019-01" db="EMBL/GenBank/DDBJ databases">
        <title>Sequencing the genomes of 1000 actinobacteria strains.</title>
        <authorList>
            <person name="Klenk H.-P."/>
        </authorList>
    </citation>
    <scope>NUCLEOTIDE SEQUENCE [LARGE SCALE GENOMIC DNA]</scope>
    <source>
        <strain evidence="2 3">DSM 43925</strain>
    </source>
</reference>